<evidence type="ECO:0000256" key="2">
    <source>
        <dbReference type="ARBA" id="ARBA00023125"/>
    </source>
</evidence>
<proteinExistence type="predicted"/>
<dbReference type="InterPro" id="IPR036388">
    <property type="entry name" value="WH-like_DNA-bd_sf"/>
</dbReference>
<sequence>MKLESNLPIYTQIIAWVKDQIVTGKYTPGYQLPSRRQLAKEWKVNPNTVQKAFKEMEDLGMIVTQPQRPSTITEDTRLISQLKYESIDQAIENLVDVLLPMDLQLEEVIQRITHAYQIKKEALKHD</sequence>
<gene>
    <name evidence="5" type="ORF">SAMN05421791_10771</name>
</gene>
<keyword evidence="2 5" id="KW-0238">DNA-binding</keyword>
<organism evidence="5 6">
    <name type="scientific">Facklamia miroungae</name>
    <dbReference type="NCBI Taxonomy" id="120956"/>
    <lineage>
        <taxon>Bacteria</taxon>
        <taxon>Bacillati</taxon>
        <taxon>Bacillota</taxon>
        <taxon>Bacilli</taxon>
        <taxon>Lactobacillales</taxon>
        <taxon>Aerococcaceae</taxon>
        <taxon>Facklamia</taxon>
    </lineage>
</organism>
<dbReference type="InterPro" id="IPR036390">
    <property type="entry name" value="WH_DNA-bd_sf"/>
</dbReference>
<dbReference type="PANTHER" id="PTHR38445">
    <property type="entry name" value="HTH-TYPE TRANSCRIPTIONAL REPRESSOR YTRA"/>
    <property type="match status" value="1"/>
</dbReference>
<protein>
    <submittedName>
        <fullName evidence="5">DNA-binding transcriptional regulator YhcF, GntR family</fullName>
    </submittedName>
</protein>
<dbReference type="Gene3D" id="1.10.10.10">
    <property type="entry name" value="Winged helix-like DNA-binding domain superfamily/Winged helix DNA-binding domain"/>
    <property type="match status" value="1"/>
</dbReference>
<keyword evidence="6" id="KW-1185">Reference proteome</keyword>
<dbReference type="CDD" id="cd07377">
    <property type="entry name" value="WHTH_GntR"/>
    <property type="match status" value="1"/>
</dbReference>
<dbReference type="PROSITE" id="PS50949">
    <property type="entry name" value="HTH_GNTR"/>
    <property type="match status" value="1"/>
</dbReference>
<dbReference type="STRING" id="120956.SAMN05421791_10771"/>
<dbReference type="GO" id="GO:0003677">
    <property type="term" value="F:DNA binding"/>
    <property type="evidence" value="ECO:0007669"/>
    <property type="project" value="UniProtKB-KW"/>
</dbReference>
<dbReference type="SMART" id="SM00345">
    <property type="entry name" value="HTH_GNTR"/>
    <property type="match status" value="1"/>
</dbReference>
<accession>A0A1G7TY76</accession>
<dbReference type="OrthoDB" id="362473at2"/>
<feature type="domain" description="HTH gntR-type" evidence="4">
    <location>
        <begin position="7"/>
        <end position="75"/>
    </location>
</feature>
<evidence type="ECO:0000259" key="4">
    <source>
        <dbReference type="PROSITE" id="PS50949"/>
    </source>
</evidence>
<dbReference type="GO" id="GO:0003700">
    <property type="term" value="F:DNA-binding transcription factor activity"/>
    <property type="evidence" value="ECO:0007669"/>
    <property type="project" value="InterPro"/>
</dbReference>
<dbReference type="SUPFAM" id="SSF46785">
    <property type="entry name" value="Winged helix' DNA-binding domain"/>
    <property type="match status" value="1"/>
</dbReference>
<dbReference type="EMBL" id="FNCK01000007">
    <property type="protein sequence ID" value="SDG39689.1"/>
    <property type="molecule type" value="Genomic_DNA"/>
</dbReference>
<dbReference type="AlphaFoldDB" id="A0A1G7TY76"/>
<reference evidence="5 6" key="1">
    <citation type="submission" date="2016-10" db="EMBL/GenBank/DDBJ databases">
        <authorList>
            <person name="de Groot N.N."/>
        </authorList>
    </citation>
    <scope>NUCLEOTIDE SEQUENCE [LARGE SCALE GENOMIC DNA]</scope>
    <source>
        <strain evidence="5 6">ATCC BAA-466</strain>
    </source>
</reference>
<evidence type="ECO:0000313" key="5">
    <source>
        <dbReference type="EMBL" id="SDG39689.1"/>
    </source>
</evidence>
<keyword evidence="1" id="KW-0805">Transcription regulation</keyword>
<name>A0A1G7TY76_9LACT</name>
<keyword evidence="3" id="KW-0804">Transcription</keyword>
<evidence type="ECO:0000313" key="6">
    <source>
        <dbReference type="Proteomes" id="UP000199708"/>
    </source>
</evidence>
<dbReference type="RefSeq" id="WP_090290156.1">
    <property type="nucleotide sequence ID" value="NZ_FNCK01000007.1"/>
</dbReference>
<dbReference type="InterPro" id="IPR000524">
    <property type="entry name" value="Tscrpt_reg_HTH_GntR"/>
</dbReference>
<dbReference type="Pfam" id="PF00392">
    <property type="entry name" value="GntR"/>
    <property type="match status" value="1"/>
</dbReference>
<dbReference type="PANTHER" id="PTHR38445:SF6">
    <property type="entry name" value="GNTR-FAMILY TRANSCRIPTIONAL REGULATOR"/>
    <property type="match status" value="1"/>
</dbReference>
<evidence type="ECO:0000256" key="1">
    <source>
        <dbReference type="ARBA" id="ARBA00023015"/>
    </source>
</evidence>
<evidence type="ECO:0000256" key="3">
    <source>
        <dbReference type="ARBA" id="ARBA00023163"/>
    </source>
</evidence>
<dbReference type="Proteomes" id="UP000199708">
    <property type="component" value="Unassembled WGS sequence"/>
</dbReference>